<evidence type="ECO:0000256" key="4">
    <source>
        <dbReference type="ARBA" id="ARBA00022777"/>
    </source>
</evidence>
<dbReference type="PROSITE" id="PS50011">
    <property type="entry name" value="PROTEIN_KINASE_DOM"/>
    <property type="match status" value="1"/>
</dbReference>
<dbReference type="EMBL" id="CMVM020000149">
    <property type="status" value="NOT_ANNOTATED_CDS"/>
    <property type="molecule type" value="Genomic_DNA"/>
</dbReference>
<comment type="catalytic activity">
    <reaction evidence="9">
        <text>L-threonyl-[protein] + ATP = O-phospho-L-threonyl-[protein] + ADP + H(+)</text>
        <dbReference type="Rhea" id="RHEA:46608"/>
        <dbReference type="Rhea" id="RHEA-COMP:11060"/>
        <dbReference type="Rhea" id="RHEA-COMP:11605"/>
        <dbReference type="ChEBI" id="CHEBI:15378"/>
        <dbReference type="ChEBI" id="CHEBI:30013"/>
        <dbReference type="ChEBI" id="CHEBI:30616"/>
        <dbReference type="ChEBI" id="CHEBI:61977"/>
        <dbReference type="ChEBI" id="CHEBI:456216"/>
        <dbReference type="EC" id="2.7.12.2"/>
    </reaction>
</comment>
<dbReference type="GO" id="GO:0004674">
    <property type="term" value="F:protein serine/threonine kinase activity"/>
    <property type="evidence" value="ECO:0007669"/>
    <property type="project" value="UniProtKB-KW"/>
</dbReference>
<accession>A0A8R1TV93</accession>
<evidence type="ECO:0000256" key="7">
    <source>
        <dbReference type="ARBA" id="ARBA00038999"/>
    </source>
</evidence>
<evidence type="ECO:0000256" key="8">
    <source>
        <dbReference type="ARBA" id="ARBA00049014"/>
    </source>
</evidence>
<name>A0A8R1TV93_ONCVO</name>
<feature type="region of interest" description="Disordered" evidence="13">
    <location>
        <begin position="1"/>
        <end position="21"/>
    </location>
</feature>
<dbReference type="InterPro" id="IPR000719">
    <property type="entry name" value="Prot_kinase_dom"/>
</dbReference>
<evidence type="ECO:0000256" key="5">
    <source>
        <dbReference type="ARBA" id="ARBA00022840"/>
    </source>
</evidence>
<dbReference type="GO" id="GO:0051403">
    <property type="term" value="P:stress-activated MAPK cascade"/>
    <property type="evidence" value="ECO:0007669"/>
    <property type="project" value="TreeGrafter"/>
</dbReference>
<protein>
    <recommendedName>
        <fullName evidence="7">mitogen-activated protein kinase kinase</fullName>
        <ecNumber evidence="7">2.7.12.2</ecNumber>
    </recommendedName>
</protein>
<dbReference type="EC" id="2.7.12.2" evidence="7"/>
<dbReference type="Gene3D" id="3.30.200.20">
    <property type="entry name" value="Phosphorylase Kinase, domain 1"/>
    <property type="match status" value="1"/>
</dbReference>
<keyword evidence="5 11" id="KW-0067">ATP-binding</keyword>
<evidence type="ECO:0000256" key="10">
    <source>
        <dbReference type="ARBA" id="ARBA00051693"/>
    </source>
</evidence>
<dbReference type="FunFam" id="1.10.510.10:FF:000432">
    <property type="entry name" value="mitogen-activated protein kinase kinase 3"/>
    <property type="match status" value="1"/>
</dbReference>
<keyword evidence="1 12" id="KW-0723">Serine/threonine-protein kinase</keyword>
<dbReference type="GO" id="GO:0050832">
    <property type="term" value="P:defense response to fungus"/>
    <property type="evidence" value="ECO:0007669"/>
    <property type="project" value="EnsemblMetazoa"/>
</dbReference>
<dbReference type="SUPFAM" id="SSF56112">
    <property type="entry name" value="Protein kinase-like (PK-like)"/>
    <property type="match status" value="1"/>
</dbReference>
<keyword evidence="2" id="KW-0808">Transferase</keyword>
<keyword evidence="3 11" id="KW-0547">Nucleotide-binding</keyword>
<keyword evidence="4" id="KW-0418">Kinase</keyword>
<dbReference type="InterPro" id="IPR008271">
    <property type="entry name" value="Ser/Thr_kinase_AS"/>
</dbReference>
<evidence type="ECO:0000256" key="9">
    <source>
        <dbReference type="ARBA" id="ARBA00049299"/>
    </source>
</evidence>
<feature type="domain" description="Protein kinase" evidence="14">
    <location>
        <begin position="49"/>
        <end position="310"/>
    </location>
</feature>
<dbReference type="FunFam" id="3.30.200.20:FF:000576">
    <property type="entry name" value="CBN-SEK-1 protein"/>
    <property type="match status" value="1"/>
</dbReference>
<reference evidence="16" key="1">
    <citation type="submission" date="2013-10" db="EMBL/GenBank/DDBJ databases">
        <title>Genome sequencing of Onchocerca volvulus.</title>
        <authorList>
            <person name="Cotton J."/>
            <person name="Tsai J."/>
            <person name="Stanley E."/>
            <person name="Tracey A."/>
            <person name="Holroyd N."/>
            <person name="Lustigman S."/>
            <person name="Berriman M."/>
        </authorList>
    </citation>
    <scope>NUCLEOTIDE SEQUENCE</scope>
</reference>
<evidence type="ECO:0000256" key="12">
    <source>
        <dbReference type="RuleBase" id="RU000304"/>
    </source>
</evidence>
<dbReference type="AlphaFoldDB" id="A0A8R1TV93"/>
<dbReference type="Gene3D" id="1.10.510.10">
    <property type="entry name" value="Transferase(Phosphotransferase) domain 1"/>
    <property type="match status" value="1"/>
</dbReference>
<dbReference type="EnsemblMetazoa" id="OVOC5131.1">
    <property type="protein sequence ID" value="OVOC5131.1"/>
    <property type="gene ID" value="WBGene00241940"/>
</dbReference>
<comment type="catalytic activity">
    <reaction evidence="10">
        <text>L-tyrosyl-[protein] + ATP = O-phospho-L-tyrosyl-[protein] + ADP + H(+)</text>
        <dbReference type="Rhea" id="RHEA:10596"/>
        <dbReference type="Rhea" id="RHEA-COMP:10136"/>
        <dbReference type="Rhea" id="RHEA-COMP:20101"/>
        <dbReference type="ChEBI" id="CHEBI:15378"/>
        <dbReference type="ChEBI" id="CHEBI:30616"/>
        <dbReference type="ChEBI" id="CHEBI:46858"/>
        <dbReference type="ChEBI" id="CHEBI:61978"/>
        <dbReference type="ChEBI" id="CHEBI:456216"/>
        <dbReference type="EC" id="2.7.12.2"/>
    </reaction>
</comment>
<dbReference type="GO" id="GO:0106310">
    <property type="term" value="F:protein serine kinase activity"/>
    <property type="evidence" value="ECO:0007669"/>
    <property type="project" value="EnsemblMetazoa"/>
</dbReference>
<comment type="similarity">
    <text evidence="6">Belongs to the protein kinase superfamily. STE Ser/Thr protein kinase family. MAP kinase kinase subfamily.</text>
</comment>
<dbReference type="GO" id="GO:1901046">
    <property type="term" value="P:positive regulation of egg-laying behavior"/>
    <property type="evidence" value="ECO:0007669"/>
    <property type="project" value="EnsemblMetazoa"/>
</dbReference>
<organism evidence="15 16">
    <name type="scientific">Onchocerca volvulus</name>
    <dbReference type="NCBI Taxonomy" id="6282"/>
    <lineage>
        <taxon>Eukaryota</taxon>
        <taxon>Metazoa</taxon>
        <taxon>Ecdysozoa</taxon>
        <taxon>Nematoda</taxon>
        <taxon>Chromadorea</taxon>
        <taxon>Rhabditida</taxon>
        <taxon>Spirurina</taxon>
        <taxon>Spiruromorpha</taxon>
        <taxon>Filarioidea</taxon>
        <taxon>Onchocercidae</taxon>
        <taxon>Onchocerca</taxon>
    </lineage>
</organism>
<dbReference type="PROSITE" id="PS00107">
    <property type="entry name" value="PROTEIN_KINASE_ATP"/>
    <property type="match status" value="1"/>
</dbReference>
<dbReference type="InterPro" id="IPR011009">
    <property type="entry name" value="Kinase-like_dom_sf"/>
</dbReference>
<evidence type="ECO:0000256" key="3">
    <source>
        <dbReference type="ARBA" id="ARBA00022741"/>
    </source>
</evidence>
<evidence type="ECO:0000256" key="2">
    <source>
        <dbReference type="ARBA" id="ARBA00022679"/>
    </source>
</evidence>
<dbReference type="GO" id="GO:0000303">
    <property type="term" value="P:response to superoxide"/>
    <property type="evidence" value="ECO:0007669"/>
    <property type="project" value="EnsemblMetazoa"/>
</dbReference>
<dbReference type="Proteomes" id="UP000024404">
    <property type="component" value="Unassembled WGS sequence"/>
</dbReference>
<dbReference type="GO" id="GO:0038066">
    <property type="term" value="P:p38MAPK cascade"/>
    <property type="evidence" value="ECO:0007669"/>
    <property type="project" value="EnsemblMetazoa"/>
</dbReference>
<feature type="binding site" evidence="11">
    <location>
        <position position="78"/>
    </location>
    <ligand>
        <name>ATP</name>
        <dbReference type="ChEBI" id="CHEBI:30616"/>
    </ligand>
</feature>
<comment type="catalytic activity">
    <reaction evidence="8">
        <text>L-seryl-[protein] + ATP = O-phospho-L-seryl-[protein] + ADP + H(+)</text>
        <dbReference type="Rhea" id="RHEA:17989"/>
        <dbReference type="Rhea" id="RHEA-COMP:9863"/>
        <dbReference type="Rhea" id="RHEA-COMP:11604"/>
        <dbReference type="ChEBI" id="CHEBI:15378"/>
        <dbReference type="ChEBI" id="CHEBI:29999"/>
        <dbReference type="ChEBI" id="CHEBI:30616"/>
        <dbReference type="ChEBI" id="CHEBI:83421"/>
        <dbReference type="ChEBI" id="CHEBI:456216"/>
        <dbReference type="EC" id="2.7.12.2"/>
    </reaction>
</comment>
<evidence type="ECO:0000256" key="6">
    <source>
        <dbReference type="ARBA" id="ARBA00038035"/>
    </source>
</evidence>
<dbReference type="GO" id="GO:0010628">
    <property type="term" value="P:positive regulation of gene expression"/>
    <property type="evidence" value="ECO:0007669"/>
    <property type="project" value="EnsemblMetazoa"/>
</dbReference>
<dbReference type="GO" id="GO:0005524">
    <property type="term" value="F:ATP binding"/>
    <property type="evidence" value="ECO:0007669"/>
    <property type="project" value="UniProtKB-UniRule"/>
</dbReference>
<evidence type="ECO:0000259" key="14">
    <source>
        <dbReference type="PROSITE" id="PS50011"/>
    </source>
</evidence>
<evidence type="ECO:0000313" key="16">
    <source>
        <dbReference type="Proteomes" id="UP000024404"/>
    </source>
</evidence>
<evidence type="ECO:0000256" key="1">
    <source>
        <dbReference type="ARBA" id="ARBA00022527"/>
    </source>
</evidence>
<dbReference type="GO" id="GO:0004708">
    <property type="term" value="F:MAP kinase kinase activity"/>
    <property type="evidence" value="ECO:0007669"/>
    <property type="project" value="UniProtKB-EC"/>
</dbReference>
<evidence type="ECO:0000256" key="13">
    <source>
        <dbReference type="SAM" id="MobiDB-lite"/>
    </source>
</evidence>
<dbReference type="GO" id="GO:0031435">
    <property type="term" value="F:mitogen-activated protein kinase kinase kinase binding"/>
    <property type="evidence" value="ECO:0007669"/>
    <property type="project" value="EnsemblMetazoa"/>
</dbReference>
<reference evidence="15" key="2">
    <citation type="submission" date="2022-06" db="UniProtKB">
        <authorList>
            <consortium name="EnsemblMetazoa"/>
        </authorList>
    </citation>
    <scope>IDENTIFICATION</scope>
</reference>
<sequence>MPNRFASKSKLGRLTMPEPESLPNLDLDDKCMMKFSEDGEEVQVRAQELEKIEELGRGAYGVVEKMRHRQTNTIMAVKRIHSQINDESQKRMLVELQACMKSDCCAQMVRFYGAMFREGDVWICMEVMDMSLDKFYRMCFDSRGPLPEMFIAKCALSVVEGLNFMKEQMNLIHRDVKPSNILLNKQGAVKICDFGISGHLTNSVAKTVNAGCKPYMPPERIEGEKKVAYDVRADVWSLGITLVEIATGSHPYSKWKTPFEQLKQVVHEPAPRLSHSLGFTDDFQDFVAQCLTKDYNNRPKYPDLLAHRFLDDARNDHKFSMGAFVQEILGVAERERESVLQNFNIKTPVSESIGPSNTSVGRFKAIRPKPFGPFSQRTSLNNQFLFLKQNLRALNHLAIVFHDLLQEPQDL</sequence>
<proteinExistence type="inferred from homology"/>
<dbReference type="PANTHER" id="PTHR48013">
    <property type="entry name" value="DUAL SPECIFICITY MITOGEN-ACTIVATED PROTEIN KINASE KINASE 5-RELATED"/>
    <property type="match status" value="1"/>
</dbReference>
<dbReference type="Pfam" id="PF00069">
    <property type="entry name" value="Pkinase"/>
    <property type="match status" value="1"/>
</dbReference>
<dbReference type="GO" id="GO:0050830">
    <property type="term" value="P:defense response to Gram-positive bacterium"/>
    <property type="evidence" value="ECO:0007669"/>
    <property type="project" value="EnsemblMetazoa"/>
</dbReference>
<dbReference type="GO" id="GO:0045944">
    <property type="term" value="P:positive regulation of transcription by RNA polymerase II"/>
    <property type="evidence" value="ECO:0007669"/>
    <property type="project" value="EnsemblMetazoa"/>
</dbReference>
<dbReference type="GO" id="GO:0050829">
    <property type="term" value="P:defense response to Gram-negative bacterium"/>
    <property type="evidence" value="ECO:0007669"/>
    <property type="project" value="EnsemblMetazoa"/>
</dbReference>
<dbReference type="SMART" id="SM00220">
    <property type="entry name" value="S_TKc"/>
    <property type="match status" value="1"/>
</dbReference>
<evidence type="ECO:0000313" key="15">
    <source>
        <dbReference type="EnsemblMetazoa" id="OVOC5131.1"/>
    </source>
</evidence>
<dbReference type="GO" id="GO:0093002">
    <property type="term" value="P:response to nematicide"/>
    <property type="evidence" value="ECO:0007669"/>
    <property type="project" value="EnsemblMetazoa"/>
</dbReference>
<keyword evidence="16" id="KW-1185">Reference proteome</keyword>
<dbReference type="InterPro" id="IPR017441">
    <property type="entry name" value="Protein_kinase_ATP_BS"/>
</dbReference>
<dbReference type="GO" id="GO:1902236">
    <property type="term" value="P:negative regulation of endoplasmic reticulum stress-induced intrinsic apoptotic signaling pathway"/>
    <property type="evidence" value="ECO:0007669"/>
    <property type="project" value="EnsemblMetazoa"/>
</dbReference>
<evidence type="ECO:0000256" key="11">
    <source>
        <dbReference type="PROSITE-ProRule" id="PRU10141"/>
    </source>
</evidence>
<dbReference type="PROSITE" id="PS00108">
    <property type="entry name" value="PROTEIN_KINASE_ST"/>
    <property type="match status" value="1"/>
</dbReference>
<dbReference type="GO" id="GO:0140367">
    <property type="term" value="P:antibacterial innate immune response"/>
    <property type="evidence" value="ECO:0007669"/>
    <property type="project" value="EnsemblMetazoa"/>
</dbReference>
<dbReference type="PANTHER" id="PTHR48013:SF28">
    <property type="entry name" value="DUAL SPECIFICITY MITOGEN-ACTIVATED PROTEIN KINASE KINASE SEK-1"/>
    <property type="match status" value="1"/>
</dbReference>
<dbReference type="GO" id="GO:0035545">
    <property type="term" value="P:determination of left/right asymmetry in nervous system"/>
    <property type="evidence" value="ECO:0007669"/>
    <property type="project" value="EnsemblMetazoa"/>
</dbReference>
<dbReference type="GO" id="GO:0034607">
    <property type="term" value="P:turning behavior involved in mating"/>
    <property type="evidence" value="ECO:0007669"/>
    <property type="project" value="EnsemblMetazoa"/>
</dbReference>